<protein>
    <submittedName>
        <fullName evidence="2">Uncharacterized protein</fullName>
    </submittedName>
</protein>
<organism evidence="2 3">
    <name type="scientific">Psilocybe cf. subviscida</name>
    <dbReference type="NCBI Taxonomy" id="2480587"/>
    <lineage>
        <taxon>Eukaryota</taxon>
        <taxon>Fungi</taxon>
        <taxon>Dikarya</taxon>
        <taxon>Basidiomycota</taxon>
        <taxon>Agaricomycotina</taxon>
        <taxon>Agaricomycetes</taxon>
        <taxon>Agaricomycetidae</taxon>
        <taxon>Agaricales</taxon>
        <taxon>Agaricineae</taxon>
        <taxon>Strophariaceae</taxon>
        <taxon>Psilocybe</taxon>
    </lineage>
</organism>
<gene>
    <name evidence="2" type="ORF">D9619_007158</name>
</gene>
<name>A0A8H5B2G4_9AGAR</name>
<dbReference type="EMBL" id="JAACJJ010000043">
    <property type="protein sequence ID" value="KAF5315330.1"/>
    <property type="molecule type" value="Genomic_DNA"/>
</dbReference>
<evidence type="ECO:0000313" key="2">
    <source>
        <dbReference type="EMBL" id="KAF5315330.1"/>
    </source>
</evidence>
<comment type="caution">
    <text evidence="2">The sequence shown here is derived from an EMBL/GenBank/DDBJ whole genome shotgun (WGS) entry which is preliminary data.</text>
</comment>
<feature type="region of interest" description="Disordered" evidence="1">
    <location>
        <begin position="46"/>
        <end position="101"/>
    </location>
</feature>
<dbReference type="AlphaFoldDB" id="A0A8H5B2G4"/>
<feature type="compositionally biased region" description="Polar residues" evidence="1">
    <location>
        <begin position="70"/>
        <end position="93"/>
    </location>
</feature>
<feature type="compositionally biased region" description="Low complexity" evidence="1">
    <location>
        <begin position="47"/>
        <end position="68"/>
    </location>
</feature>
<reference evidence="2 3" key="1">
    <citation type="journal article" date="2020" name="ISME J.">
        <title>Uncovering the hidden diversity of litter-decomposition mechanisms in mushroom-forming fungi.</title>
        <authorList>
            <person name="Floudas D."/>
            <person name="Bentzer J."/>
            <person name="Ahren D."/>
            <person name="Johansson T."/>
            <person name="Persson P."/>
            <person name="Tunlid A."/>
        </authorList>
    </citation>
    <scope>NUCLEOTIDE SEQUENCE [LARGE SCALE GENOMIC DNA]</scope>
    <source>
        <strain evidence="2 3">CBS 101986</strain>
    </source>
</reference>
<feature type="region of interest" description="Disordered" evidence="1">
    <location>
        <begin position="1"/>
        <end position="21"/>
    </location>
</feature>
<evidence type="ECO:0000313" key="3">
    <source>
        <dbReference type="Proteomes" id="UP000567179"/>
    </source>
</evidence>
<accession>A0A8H5B2G4</accession>
<dbReference type="Proteomes" id="UP000567179">
    <property type="component" value="Unassembled WGS sequence"/>
</dbReference>
<evidence type="ECO:0000256" key="1">
    <source>
        <dbReference type="SAM" id="MobiDB-lite"/>
    </source>
</evidence>
<proteinExistence type="predicted"/>
<sequence>MAQYFTRSRSQTSSRDQDERQLSAKAAFKLKLAVLDESAVYIFPNGSSAPTTSFPTSPSQTSDSSIPTELTLSAIETESSGGNQPSLLSNSPHSPTPAWESQLIFPEPSYGGIETPTSNMMEGSSSIASLVDPDAGTGATTRANGDNWRVRLTHYRETLFPHFLRDFTSSRQAVDIEASLDEPSTPPTQCHTVDQHPLPLLPFILSLFSVDEMTAELLMSDCDTTKSALFPGQRPLVLEDEKVALVQEVGGDETRLHGLAKLLVEEKFNSQYAARRAFWEVRRNTEIFPIFSSTLDSGFF</sequence>
<keyword evidence="3" id="KW-1185">Reference proteome</keyword>
<feature type="compositionally biased region" description="Low complexity" evidence="1">
    <location>
        <begin position="1"/>
        <end position="14"/>
    </location>
</feature>